<dbReference type="SUPFAM" id="SSF82199">
    <property type="entry name" value="SET domain"/>
    <property type="match status" value="1"/>
</dbReference>
<accession>A0A226EN60</accession>
<dbReference type="PROSITE" id="PS50865">
    <property type="entry name" value="ZF_MYND_2"/>
    <property type="match status" value="1"/>
</dbReference>
<evidence type="ECO:0000313" key="9">
    <source>
        <dbReference type="Proteomes" id="UP000198287"/>
    </source>
</evidence>
<dbReference type="InterPro" id="IPR013083">
    <property type="entry name" value="Znf_RING/FYVE/PHD"/>
</dbReference>
<dbReference type="Proteomes" id="UP000198287">
    <property type="component" value="Unassembled WGS sequence"/>
</dbReference>
<dbReference type="AlphaFoldDB" id="A0A226EN60"/>
<organism evidence="8 9">
    <name type="scientific">Folsomia candida</name>
    <name type="common">Springtail</name>
    <dbReference type="NCBI Taxonomy" id="158441"/>
    <lineage>
        <taxon>Eukaryota</taxon>
        <taxon>Metazoa</taxon>
        <taxon>Ecdysozoa</taxon>
        <taxon>Arthropoda</taxon>
        <taxon>Hexapoda</taxon>
        <taxon>Collembola</taxon>
        <taxon>Entomobryomorpha</taxon>
        <taxon>Isotomoidea</taxon>
        <taxon>Isotomidae</taxon>
        <taxon>Proisotominae</taxon>
        <taxon>Folsomia</taxon>
    </lineage>
</organism>
<comment type="caution">
    <text evidence="8">The sequence shown here is derived from an EMBL/GenBank/DDBJ whole genome shotgun (WGS) entry which is preliminary data.</text>
</comment>
<dbReference type="PANTHER" id="PTHR46455">
    <property type="entry name" value="SET AND MYND DOMAIN CONTAINING, ARTHROPOD-SPECIFIC, MEMBER 4, ISOFORM A"/>
    <property type="match status" value="1"/>
</dbReference>
<feature type="domain" description="RING-CH-type" evidence="7">
    <location>
        <begin position="582"/>
        <end position="631"/>
    </location>
</feature>
<dbReference type="PROSITE" id="PS51292">
    <property type="entry name" value="ZF_RING_CH"/>
    <property type="match status" value="1"/>
</dbReference>
<dbReference type="InterPro" id="IPR002893">
    <property type="entry name" value="Znf_MYND"/>
</dbReference>
<evidence type="ECO:0000259" key="6">
    <source>
        <dbReference type="PROSITE" id="PS50865"/>
    </source>
</evidence>
<keyword evidence="3" id="KW-0862">Zinc</keyword>
<gene>
    <name evidence="8" type="ORF">Fcan01_06923</name>
</gene>
<dbReference type="Gene3D" id="1.10.220.160">
    <property type="match status" value="1"/>
</dbReference>
<keyword evidence="2 4" id="KW-0863">Zinc-finger</keyword>
<evidence type="ECO:0000256" key="3">
    <source>
        <dbReference type="ARBA" id="ARBA00022833"/>
    </source>
</evidence>
<evidence type="ECO:0000256" key="2">
    <source>
        <dbReference type="ARBA" id="ARBA00022771"/>
    </source>
</evidence>
<dbReference type="Gene3D" id="6.10.140.2220">
    <property type="match status" value="2"/>
</dbReference>
<evidence type="ECO:0000259" key="7">
    <source>
        <dbReference type="PROSITE" id="PS51292"/>
    </source>
</evidence>
<proteinExistence type="predicted"/>
<dbReference type="PROSITE" id="PS01360">
    <property type="entry name" value="ZF_MYND_1"/>
    <property type="match status" value="1"/>
</dbReference>
<keyword evidence="5" id="KW-1133">Transmembrane helix</keyword>
<dbReference type="STRING" id="158441.A0A226EN60"/>
<keyword evidence="5" id="KW-0812">Transmembrane</keyword>
<protein>
    <submittedName>
        <fullName evidence="8">Protein msta, isoform A</fullName>
    </submittedName>
</protein>
<dbReference type="CDD" id="cd20071">
    <property type="entry name" value="SET_SMYD"/>
    <property type="match status" value="1"/>
</dbReference>
<sequence length="753" mass="85855">MPNLQEMDYLHTSLENCAICGVPCTSSCGACKKVGYCSKAHQQNHWKSHKLQCFPLVVQQNDVLGRYLVTTRDVKQGEVILKETPIFSGPHLGDASAVESWTTIVCLSCFRIVPTNYKCSKCHWPLCGVTCEKDEQHAQSECKIFAERNITPDTFFETTPDYFVYEGVTVLRGVLQKAQNPAKWSKILELQSHGEERSRVEHARQQKNSAIRFVRQVCGQSQCQEEEIDHVLGAIGVNAFVSDDGVSQAQLYRNGTYLYHIASMPAHNCVPNSSWIIQLNSDFHLRAAVPIKTGESVNFLYTEATLPTSERRRKLKDNKYFLCGCPRCMDSSELGTYFSSPKCTEKNCTDGNLLPTYNLQTMDVSWCCELCSSKKSPEFVHSLLAKVDKETSLVDQDDSFSSIEKLIKIINKYSGVVLHPNNFKIHDIENDVLQRVSFLLMQHSRARKNQFGSNEIKWATKLVELSRKSLSISDKIWPGFNRHRGRLLYFLQQGLTIKMSVAVSNKKSKGKSLQDLSLLKQDLQEIQRIRQEVLGIFSIEPEGREESYIAKAMKDDSPEMLHLNSLLLQHCITLSINEGNNSGDDASEKLLESPCKCSGSMALLHASCLETWLTTSRREKCEICQSSFETIRVFPTFREYIRDPRNRVTFQLIAFIAELLSFLLPTLVLWIMTYQWYTDRKHSNRLLFDGWEAIALVVGSFALLSACIIWGRGSFRHHQYKWSSWRMSHQQIRLVLSKTSKADFPDDHEAQIV</sequence>
<dbReference type="SUPFAM" id="SSF57850">
    <property type="entry name" value="RING/U-box"/>
    <property type="match status" value="1"/>
</dbReference>
<dbReference type="OMA" id="RIDCEDE"/>
<evidence type="ECO:0000313" key="8">
    <source>
        <dbReference type="EMBL" id="OXA58006.1"/>
    </source>
</evidence>
<evidence type="ECO:0000256" key="4">
    <source>
        <dbReference type="PROSITE-ProRule" id="PRU00134"/>
    </source>
</evidence>
<dbReference type="OrthoDB" id="273089at2759"/>
<dbReference type="Gene3D" id="2.170.270.10">
    <property type="entry name" value="SET domain"/>
    <property type="match status" value="1"/>
</dbReference>
<evidence type="ECO:0000256" key="1">
    <source>
        <dbReference type="ARBA" id="ARBA00022723"/>
    </source>
</evidence>
<keyword evidence="1" id="KW-0479">Metal-binding</keyword>
<keyword evidence="9" id="KW-1185">Reference proteome</keyword>
<feature type="domain" description="MYND-type" evidence="6">
    <location>
        <begin position="17"/>
        <end position="53"/>
    </location>
</feature>
<dbReference type="Pfam" id="PF12906">
    <property type="entry name" value="RINGv"/>
    <property type="match status" value="1"/>
</dbReference>
<dbReference type="SMART" id="SM00744">
    <property type="entry name" value="RINGv"/>
    <property type="match status" value="1"/>
</dbReference>
<name>A0A226EN60_FOLCA</name>
<keyword evidence="5" id="KW-0472">Membrane</keyword>
<dbReference type="Pfam" id="PF01753">
    <property type="entry name" value="zf-MYND"/>
    <property type="match status" value="1"/>
</dbReference>
<dbReference type="InterPro" id="IPR011016">
    <property type="entry name" value="Znf_RING-CH"/>
</dbReference>
<dbReference type="InterPro" id="IPR046341">
    <property type="entry name" value="SET_dom_sf"/>
</dbReference>
<dbReference type="Gene3D" id="3.30.40.10">
    <property type="entry name" value="Zinc/RING finger domain, C3HC4 (zinc finger)"/>
    <property type="match status" value="1"/>
</dbReference>
<dbReference type="PANTHER" id="PTHR46455:SF5">
    <property type="entry name" value="SET AND MYND DOMAIN CONTAINING, ARTHROPOD-SPECIFIC, MEMBER 4, ISOFORM A"/>
    <property type="match status" value="1"/>
</dbReference>
<dbReference type="GO" id="GO:0008270">
    <property type="term" value="F:zinc ion binding"/>
    <property type="evidence" value="ECO:0007669"/>
    <property type="project" value="UniProtKB-KW"/>
</dbReference>
<feature type="transmembrane region" description="Helical" evidence="5">
    <location>
        <begin position="693"/>
        <end position="711"/>
    </location>
</feature>
<reference evidence="8 9" key="1">
    <citation type="submission" date="2015-12" db="EMBL/GenBank/DDBJ databases">
        <title>The genome of Folsomia candida.</title>
        <authorList>
            <person name="Faddeeva A."/>
            <person name="Derks M.F."/>
            <person name="Anvar Y."/>
            <person name="Smit S."/>
            <person name="Van Straalen N."/>
            <person name="Roelofs D."/>
        </authorList>
    </citation>
    <scope>NUCLEOTIDE SEQUENCE [LARGE SCALE GENOMIC DNA]</scope>
    <source>
        <strain evidence="8 9">VU population</strain>
        <tissue evidence="8">Whole body</tissue>
    </source>
</reference>
<dbReference type="InterPro" id="IPR053010">
    <property type="entry name" value="SET_SmydA-8"/>
</dbReference>
<dbReference type="EMBL" id="LNIX01000003">
    <property type="protein sequence ID" value="OXA58006.1"/>
    <property type="molecule type" value="Genomic_DNA"/>
</dbReference>
<feature type="transmembrane region" description="Helical" evidence="5">
    <location>
        <begin position="652"/>
        <end position="673"/>
    </location>
</feature>
<evidence type="ECO:0000256" key="5">
    <source>
        <dbReference type="SAM" id="Phobius"/>
    </source>
</evidence>